<name>A0A7R9NV40_9NEOP</name>
<protein>
    <submittedName>
        <fullName evidence="2">Uncharacterized protein</fullName>
    </submittedName>
</protein>
<organism evidence="2">
    <name type="scientific">Timema tahoe</name>
    <dbReference type="NCBI Taxonomy" id="61484"/>
    <lineage>
        <taxon>Eukaryota</taxon>
        <taxon>Metazoa</taxon>
        <taxon>Ecdysozoa</taxon>
        <taxon>Arthropoda</taxon>
        <taxon>Hexapoda</taxon>
        <taxon>Insecta</taxon>
        <taxon>Pterygota</taxon>
        <taxon>Neoptera</taxon>
        <taxon>Polyneoptera</taxon>
        <taxon>Phasmatodea</taxon>
        <taxon>Timematodea</taxon>
        <taxon>Timematoidea</taxon>
        <taxon>Timematidae</taxon>
        <taxon>Timema</taxon>
    </lineage>
</organism>
<evidence type="ECO:0000313" key="2">
    <source>
        <dbReference type="EMBL" id="CAD7457444.1"/>
    </source>
</evidence>
<dbReference type="EMBL" id="OE001708">
    <property type="protein sequence ID" value="CAD7457444.1"/>
    <property type="molecule type" value="Genomic_DNA"/>
</dbReference>
<feature type="region of interest" description="Disordered" evidence="1">
    <location>
        <begin position="222"/>
        <end position="262"/>
    </location>
</feature>
<gene>
    <name evidence="2" type="ORF">TTEB3V08_LOCUS5437</name>
</gene>
<dbReference type="AlphaFoldDB" id="A0A7R9NV40"/>
<sequence length="304" mass="34923">MRDISGNVSNGGSGRSRIRAKAVIRMDRMRNERVRGIIEEEPMLDRIEKGGKYWIIGRRRGGEVKGIQRKEEKGGKDWIIVEEGRKDYRGKRRREENTGSLWWWGGRITEERGEGRKRLGHLQEERWWRERNTEERGERRKRLDHCGGGDVVGRKDYRGKRRREEKTGSLWRRGGRIQTDPASEIPLHCYPYKSDSWLICPCHCKRAVLQVLHCVDTPVARQPPATLPRPGIRGGDGCPAKSRATPKKSLTGEEACGSRSHNSPLPRLLSFSLSLARLSPLGSVERETRLQLRTASYYPFGLYA</sequence>
<evidence type="ECO:0000256" key="1">
    <source>
        <dbReference type="SAM" id="MobiDB-lite"/>
    </source>
</evidence>
<proteinExistence type="predicted"/>
<reference evidence="2" key="1">
    <citation type="submission" date="2020-11" db="EMBL/GenBank/DDBJ databases">
        <authorList>
            <person name="Tran Van P."/>
        </authorList>
    </citation>
    <scope>NUCLEOTIDE SEQUENCE</scope>
</reference>
<accession>A0A7R9NV40</accession>